<reference evidence="2 3" key="1">
    <citation type="submission" date="2016-06" db="EMBL/GenBank/DDBJ databases">
        <authorList>
            <person name="Kjaerup R.B."/>
            <person name="Dalgaard T.S."/>
            <person name="Juul-Madsen H.R."/>
        </authorList>
    </citation>
    <scope>NUCLEOTIDE SEQUENCE [LARGE SCALE GENOMIC DNA]</scope>
</reference>
<dbReference type="Proteomes" id="UP000215127">
    <property type="component" value="Chromosome 8"/>
</dbReference>
<feature type="compositionally biased region" description="Basic and acidic residues" evidence="1">
    <location>
        <begin position="138"/>
        <end position="150"/>
    </location>
</feature>
<dbReference type="PANTHER" id="PTHR41800">
    <property type="entry name" value="EXPRESSED PROTEIN"/>
    <property type="match status" value="1"/>
</dbReference>
<keyword evidence="3" id="KW-1185">Reference proteome</keyword>
<evidence type="ECO:0000313" key="2">
    <source>
        <dbReference type="EMBL" id="SMQ53388.1"/>
    </source>
</evidence>
<protein>
    <submittedName>
        <fullName evidence="2">Uncharacterized protein</fullName>
    </submittedName>
</protein>
<proteinExistence type="predicted"/>
<dbReference type="InterPro" id="IPR031833">
    <property type="entry name" value="DUF4748"/>
</dbReference>
<dbReference type="AlphaFoldDB" id="A0A1X7S139"/>
<sequence length="165" mass="18521">MLINHISKPSIKLVSFSVQLHLNYQETFETIYTFDLELHNPSELNLDIAMNTVRSVGYGWGVLIVAGGGSYYFAKRSINSDREERARAEEERRQNAERLRVQEAMTRNRAMGDKAAAKRAATGDHPSPSREAAGDPAPVDHVEEPVRGKYEAAVPFRSKKGDRFS</sequence>
<organism evidence="2 3">
    <name type="scientific">Zymoseptoria tritici (strain ST99CH_3D7)</name>
    <dbReference type="NCBI Taxonomy" id="1276538"/>
    <lineage>
        <taxon>Eukaryota</taxon>
        <taxon>Fungi</taxon>
        <taxon>Dikarya</taxon>
        <taxon>Ascomycota</taxon>
        <taxon>Pezizomycotina</taxon>
        <taxon>Dothideomycetes</taxon>
        <taxon>Dothideomycetidae</taxon>
        <taxon>Mycosphaerellales</taxon>
        <taxon>Mycosphaerellaceae</taxon>
        <taxon>Zymoseptoria</taxon>
    </lineage>
</organism>
<feature type="compositionally biased region" description="Basic and acidic residues" evidence="1">
    <location>
        <begin position="80"/>
        <end position="101"/>
    </location>
</feature>
<dbReference type="EMBL" id="LT853699">
    <property type="protein sequence ID" value="SMQ53388.1"/>
    <property type="molecule type" value="Genomic_DNA"/>
</dbReference>
<dbReference type="Pfam" id="PF15932">
    <property type="entry name" value="DUF4748"/>
    <property type="match status" value="1"/>
</dbReference>
<dbReference type="PANTHER" id="PTHR41800:SF1">
    <property type="entry name" value="EXPRESSED PROTEIN"/>
    <property type="match status" value="1"/>
</dbReference>
<evidence type="ECO:0000313" key="3">
    <source>
        <dbReference type="Proteomes" id="UP000215127"/>
    </source>
</evidence>
<evidence type="ECO:0000256" key="1">
    <source>
        <dbReference type="SAM" id="MobiDB-lite"/>
    </source>
</evidence>
<gene>
    <name evidence="2" type="ORF">ZT3D7_G8541</name>
</gene>
<name>A0A1X7S139_ZYMT9</name>
<feature type="region of interest" description="Disordered" evidence="1">
    <location>
        <begin position="80"/>
        <end position="165"/>
    </location>
</feature>
<accession>A0A1X7S139</accession>